<comment type="caution">
    <text evidence="2">The sequence shown here is derived from an EMBL/GenBank/DDBJ whole genome shotgun (WGS) entry which is preliminary data.</text>
</comment>
<proteinExistence type="predicted"/>
<keyword evidence="1" id="KW-1133">Transmembrane helix</keyword>
<feature type="transmembrane region" description="Helical" evidence="1">
    <location>
        <begin position="82"/>
        <end position="105"/>
    </location>
</feature>
<keyword evidence="3" id="KW-1185">Reference proteome</keyword>
<evidence type="ECO:0008006" key="4">
    <source>
        <dbReference type="Google" id="ProtNLM"/>
    </source>
</evidence>
<sequence length="204" mass="22443">MSFDSGLITTGLKKAWGAFASNAVALILGVLIAVFGSLLIVTSAPLAYGFCYMCIKATRGEKVAITDVFYGFKSLSVFIRSWIYFIIVLIILFIVGIINSILSIIPYLGAIVAFILGIFVYMFMIFTLYVYVMRASENIVYALKESFNIIKSNILMTLVVAIIAYILILVGVLFIIVWLVTIPIAVVFGAYVLKEIAPSTKDES</sequence>
<evidence type="ECO:0000313" key="2">
    <source>
        <dbReference type="EMBL" id="MDV0446238.1"/>
    </source>
</evidence>
<keyword evidence="1" id="KW-0812">Transmembrane</keyword>
<feature type="transmembrane region" description="Helical" evidence="1">
    <location>
        <begin position="111"/>
        <end position="132"/>
    </location>
</feature>
<protein>
    <recommendedName>
        <fullName evidence="4">DUF624 domain-containing protein</fullName>
    </recommendedName>
</protein>
<keyword evidence="1" id="KW-0472">Membrane</keyword>
<gene>
    <name evidence="2" type="ORF">MsAg5_00660</name>
</gene>
<dbReference type="EMBL" id="JAWDKD010000002">
    <property type="protein sequence ID" value="MDV0446238.1"/>
    <property type="molecule type" value="Genomic_DNA"/>
</dbReference>
<evidence type="ECO:0000256" key="1">
    <source>
        <dbReference type="SAM" id="Phobius"/>
    </source>
</evidence>
<feature type="transmembrane region" description="Helical" evidence="1">
    <location>
        <begin position="176"/>
        <end position="193"/>
    </location>
</feature>
<evidence type="ECO:0000313" key="3">
    <source>
        <dbReference type="Proteomes" id="UP001271789"/>
    </source>
</evidence>
<reference evidence="2" key="1">
    <citation type="submission" date="2023-06" db="EMBL/GenBank/DDBJ databases">
        <title>Genome sequence of Methanosarcinaceae archaeon Ag5.</title>
        <authorList>
            <person name="Protasov E."/>
            <person name="Platt K."/>
            <person name="Poehlein A."/>
            <person name="Daniel R."/>
            <person name="Brune A."/>
        </authorList>
    </citation>
    <scope>NUCLEOTIDE SEQUENCE</scope>
    <source>
        <strain evidence="2">Ag5</strain>
    </source>
</reference>
<feature type="transmembrane region" description="Helical" evidence="1">
    <location>
        <begin position="153"/>
        <end position="170"/>
    </location>
</feature>
<name>A0AAE4MJE4_9EURY</name>
<feature type="transmembrane region" description="Helical" evidence="1">
    <location>
        <begin position="23"/>
        <end position="50"/>
    </location>
</feature>
<dbReference type="AlphaFoldDB" id="A0AAE4MJE4"/>
<organism evidence="2 3">
    <name type="scientific">Methanolapillus africanus</name>
    <dbReference type="NCBI Taxonomy" id="3028297"/>
    <lineage>
        <taxon>Archaea</taxon>
        <taxon>Methanobacteriati</taxon>
        <taxon>Methanobacteriota</taxon>
        <taxon>Stenosarchaea group</taxon>
        <taxon>Methanomicrobia</taxon>
        <taxon>Methanosarcinales</taxon>
        <taxon>Methanosarcinaceae</taxon>
        <taxon>Methanolapillus</taxon>
    </lineage>
</organism>
<dbReference type="Proteomes" id="UP001271789">
    <property type="component" value="Unassembled WGS sequence"/>
</dbReference>
<accession>A0AAE4MJE4</accession>